<dbReference type="Proteomes" id="UP001144313">
    <property type="component" value="Unassembled WGS sequence"/>
</dbReference>
<reference evidence="4" key="1">
    <citation type="submission" date="2022-12" db="EMBL/GenBank/DDBJ databases">
        <title>Reference genome sequencing for broad-spectrum identification of bacterial and archaeal isolates by mass spectrometry.</title>
        <authorList>
            <person name="Sekiguchi Y."/>
            <person name="Tourlousse D.M."/>
        </authorList>
    </citation>
    <scope>NUCLEOTIDE SEQUENCE</scope>
    <source>
        <strain evidence="4">LLR39Z86</strain>
    </source>
</reference>
<keyword evidence="5" id="KW-1185">Reference proteome</keyword>
<evidence type="ECO:0000313" key="5">
    <source>
        <dbReference type="Proteomes" id="UP001144313"/>
    </source>
</evidence>
<dbReference type="InterPro" id="IPR002347">
    <property type="entry name" value="SDR_fam"/>
</dbReference>
<dbReference type="PANTHER" id="PTHR44196">
    <property type="entry name" value="DEHYDROGENASE/REDUCTASE SDR FAMILY MEMBER 7B"/>
    <property type="match status" value="1"/>
</dbReference>
<comment type="similarity">
    <text evidence="1 3">Belongs to the short-chain dehydrogenases/reductases (SDR) family.</text>
</comment>
<sequence length="273" mass="27270">MTRTLALITGASSGIGAAYAQALAADHDLVLVARRADRLSEAAEKLRAAGAAVEVLPADLGTLGGVSIVADRLAAGDVRLLVNNAGAGGYAPLGDVEPSEVDRLLRLNGTAPIELARAALPGMLAAGAGTIVNVASLLAFSAGLELRRPEAAEAGSRPKPPARTLYAASKAGIVAFSRLLAAELADTGVRVQVVCPGIVATEFNGGRGQTIPSAMSAEGVVQASLAGLRLGEAVCVPGLEDQVAALDALAAAEGALLAGSTRPEPASRYREAA</sequence>
<protein>
    <submittedName>
        <fullName evidence="4">Short-chain dehydrogenase</fullName>
    </submittedName>
</protein>
<evidence type="ECO:0000256" key="3">
    <source>
        <dbReference type="RuleBase" id="RU000363"/>
    </source>
</evidence>
<evidence type="ECO:0000256" key="1">
    <source>
        <dbReference type="ARBA" id="ARBA00006484"/>
    </source>
</evidence>
<keyword evidence="2" id="KW-0560">Oxidoreductase</keyword>
<dbReference type="Pfam" id="PF00106">
    <property type="entry name" value="adh_short"/>
    <property type="match status" value="2"/>
</dbReference>
<dbReference type="PRINTS" id="PR00080">
    <property type="entry name" value="SDRFAMILY"/>
</dbReference>
<dbReference type="GO" id="GO:0016491">
    <property type="term" value="F:oxidoreductase activity"/>
    <property type="evidence" value="ECO:0007669"/>
    <property type="project" value="UniProtKB-KW"/>
</dbReference>
<accession>A0A9W6GBV7</accession>
<gene>
    <name evidence="4" type="ORF">GALLR39Z86_38850</name>
</gene>
<dbReference type="PIRSF" id="PIRSF000126">
    <property type="entry name" value="11-beta-HSD1"/>
    <property type="match status" value="1"/>
</dbReference>
<dbReference type="RefSeq" id="WP_270114733.1">
    <property type="nucleotide sequence ID" value="NZ_BAAAOL010000007.1"/>
</dbReference>
<dbReference type="Gene3D" id="3.40.50.720">
    <property type="entry name" value="NAD(P)-binding Rossmann-like Domain"/>
    <property type="match status" value="1"/>
</dbReference>
<dbReference type="PRINTS" id="PR00081">
    <property type="entry name" value="GDHRDH"/>
</dbReference>
<dbReference type="EMBL" id="BSDT01000001">
    <property type="protein sequence ID" value="GLI44035.1"/>
    <property type="molecule type" value="Genomic_DNA"/>
</dbReference>
<dbReference type="CDD" id="cd05233">
    <property type="entry name" value="SDR_c"/>
    <property type="match status" value="1"/>
</dbReference>
<comment type="caution">
    <text evidence="4">The sequence shown here is derived from an EMBL/GenBank/DDBJ whole genome shotgun (WGS) entry which is preliminary data.</text>
</comment>
<dbReference type="AlphaFoldDB" id="A0A9W6GBV7"/>
<dbReference type="InterPro" id="IPR036291">
    <property type="entry name" value="NAD(P)-bd_dom_sf"/>
</dbReference>
<evidence type="ECO:0000313" key="4">
    <source>
        <dbReference type="EMBL" id="GLI44035.1"/>
    </source>
</evidence>
<name>A0A9W6GBV7_9ACTN</name>
<evidence type="ECO:0000256" key="2">
    <source>
        <dbReference type="ARBA" id="ARBA00023002"/>
    </source>
</evidence>
<organism evidence="4 5">
    <name type="scientific">Glycomyces algeriensis</name>
    <dbReference type="NCBI Taxonomy" id="256037"/>
    <lineage>
        <taxon>Bacteria</taxon>
        <taxon>Bacillati</taxon>
        <taxon>Actinomycetota</taxon>
        <taxon>Actinomycetes</taxon>
        <taxon>Glycomycetales</taxon>
        <taxon>Glycomycetaceae</taxon>
        <taxon>Glycomyces</taxon>
    </lineage>
</organism>
<proteinExistence type="inferred from homology"/>
<dbReference type="SUPFAM" id="SSF51735">
    <property type="entry name" value="NAD(P)-binding Rossmann-fold domains"/>
    <property type="match status" value="1"/>
</dbReference>
<dbReference type="PANTHER" id="PTHR44196:SF1">
    <property type="entry name" value="DEHYDROGENASE_REDUCTASE SDR FAMILY MEMBER 7B"/>
    <property type="match status" value="1"/>
</dbReference>
<dbReference type="GO" id="GO:0016020">
    <property type="term" value="C:membrane"/>
    <property type="evidence" value="ECO:0007669"/>
    <property type="project" value="TreeGrafter"/>
</dbReference>